<dbReference type="Proteomes" id="UP000001299">
    <property type="component" value="Chromosome 2"/>
</dbReference>
<dbReference type="STRING" id="515622.bpr_III081"/>
<evidence type="ECO:0000313" key="1">
    <source>
        <dbReference type="EMBL" id="ADL35769.1"/>
    </source>
</evidence>
<dbReference type="KEGG" id="bpb:bpr_III081"/>
<gene>
    <name evidence="1" type="ordered locus">bpr_III081</name>
</gene>
<protein>
    <submittedName>
        <fullName evidence="1">Uncharacterized protein</fullName>
    </submittedName>
</protein>
<sequence length="52" mass="6373">MIKNGAYRAGEDEEHFFMRIRKTSPKQMQLIPHLKSMKRMKERTINRKIKRI</sequence>
<accession>E0S2Y7</accession>
<reference evidence="1 2" key="1">
    <citation type="journal article" date="2010" name="PLoS ONE">
        <title>The glycobiome of the rumen bacterium Butyrivibrio proteoclasticus B316(T) highlights adaptation to a polysaccharide-rich environment.</title>
        <authorList>
            <person name="Kelly W.J."/>
            <person name="Leahy S.C."/>
            <person name="Altermann E."/>
            <person name="Yeoman C.J."/>
            <person name="Dunne J.C."/>
            <person name="Kong Z."/>
            <person name="Pacheco D.M."/>
            <person name="Li D."/>
            <person name="Noel S.J."/>
            <person name="Moon C.D."/>
            <person name="Cookson A.L."/>
            <person name="Attwood G.T."/>
        </authorList>
    </citation>
    <scope>NUCLEOTIDE SEQUENCE [LARGE SCALE GENOMIC DNA]</scope>
    <source>
        <strain evidence="2">ATCC 51982 / DSM 14932 / B316</strain>
    </source>
</reference>
<dbReference type="HOGENOM" id="CLU_3077789_0_0_9"/>
<dbReference type="AlphaFoldDB" id="E0S2Y7"/>
<proteinExistence type="predicted"/>
<keyword evidence="2" id="KW-1185">Reference proteome</keyword>
<evidence type="ECO:0000313" key="2">
    <source>
        <dbReference type="Proteomes" id="UP000001299"/>
    </source>
</evidence>
<dbReference type="EMBL" id="CP001811">
    <property type="protein sequence ID" value="ADL35769.1"/>
    <property type="molecule type" value="Genomic_DNA"/>
</dbReference>
<name>E0S2Y7_BUTPB</name>
<organism evidence="1 2">
    <name type="scientific">Butyrivibrio proteoclasticus (strain ATCC 51982 / DSM 14932 / B316)</name>
    <name type="common">Clostridium proteoclasticum</name>
    <dbReference type="NCBI Taxonomy" id="515622"/>
    <lineage>
        <taxon>Bacteria</taxon>
        <taxon>Bacillati</taxon>
        <taxon>Bacillota</taxon>
        <taxon>Clostridia</taxon>
        <taxon>Lachnospirales</taxon>
        <taxon>Lachnospiraceae</taxon>
        <taxon>Butyrivibrio</taxon>
    </lineage>
</organism>